<keyword evidence="3" id="KW-0067">ATP-binding</keyword>
<dbReference type="EMBL" id="CAEZVE010000056">
    <property type="protein sequence ID" value="CAB4619439.1"/>
    <property type="molecule type" value="Genomic_DNA"/>
</dbReference>
<name>A0A6J6I6E3_9ZZZZ</name>
<dbReference type="Pfam" id="PF01812">
    <property type="entry name" value="5-FTHF_cyc-lig"/>
    <property type="match status" value="1"/>
</dbReference>
<dbReference type="GO" id="GO:0009396">
    <property type="term" value="P:folic acid-containing compound biosynthetic process"/>
    <property type="evidence" value="ECO:0007669"/>
    <property type="project" value="TreeGrafter"/>
</dbReference>
<dbReference type="GO" id="GO:0005524">
    <property type="term" value="F:ATP binding"/>
    <property type="evidence" value="ECO:0007669"/>
    <property type="project" value="UniProtKB-KW"/>
</dbReference>
<organism evidence="4">
    <name type="scientific">freshwater metagenome</name>
    <dbReference type="NCBI Taxonomy" id="449393"/>
    <lineage>
        <taxon>unclassified sequences</taxon>
        <taxon>metagenomes</taxon>
        <taxon>ecological metagenomes</taxon>
    </lineage>
</organism>
<dbReference type="Gene3D" id="3.40.50.10420">
    <property type="entry name" value="NagB/RpiA/CoA transferase-like"/>
    <property type="match status" value="1"/>
</dbReference>
<reference evidence="4" key="1">
    <citation type="submission" date="2020-05" db="EMBL/GenBank/DDBJ databases">
        <authorList>
            <person name="Chiriac C."/>
            <person name="Salcher M."/>
            <person name="Ghai R."/>
            <person name="Kavagutti S V."/>
        </authorList>
    </citation>
    <scope>NUCLEOTIDE SEQUENCE</scope>
</reference>
<dbReference type="SUPFAM" id="SSF100950">
    <property type="entry name" value="NagB/RpiA/CoA transferase-like"/>
    <property type="match status" value="1"/>
</dbReference>
<evidence type="ECO:0000256" key="2">
    <source>
        <dbReference type="ARBA" id="ARBA00022741"/>
    </source>
</evidence>
<gene>
    <name evidence="4" type="ORF">UFOPK1931_00414</name>
</gene>
<proteinExistence type="inferred from homology"/>
<dbReference type="PANTHER" id="PTHR23407">
    <property type="entry name" value="ATPASE INHIBITOR/5-FORMYLTETRAHYDROFOLATE CYCLO-LIGASE"/>
    <property type="match status" value="1"/>
</dbReference>
<dbReference type="PANTHER" id="PTHR23407:SF1">
    <property type="entry name" value="5-FORMYLTETRAHYDROFOLATE CYCLO-LIGASE"/>
    <property type="match status" value="1"/>
</dbReference>
<accession>A0A6J6I6E3</accession>
<comment type="similarity">
    <text evidence="1">Belongs to the 5-formyltetrahydrofolate cyclo-ligase family.</text>
</comment>
<evidence type="ECO:0000256" key="3">
    <source>
        <dbReference type="ARBA" id="ARBA00022840"/>
    </source>
</evidence>
<protein>
    <submittedName>
        <fullName evidence="4">Unannotated protein</fullName>
    </submittedName>
</protein>
<dbReference type="InterPro" id="IPR002698">
    <property type="entry name" value="FTHF_cligase"/>
</dbReference>
<keyword evidence="2" id="KW-0547">Nucleotide-binding</keyword>
<dbReference type="PIRSF" id="PIRSF006806">
    <property type="entry name" value="FTHF_cligase"/>
    <property type="match status" value="1"/>
</dbReference>
<dbReference type="GO" id="GO:0030272">
    <property type="term" value="F:5-formyltetrahydrofolate cyclo-ligase activity"/>
    <property type="evidence" value="ECO:0007669"/>
    <property type="project" value="TreeGrafter"/>
</dbReference>
<sequence length="187" mass="19838">MTENVSEAKSRLRTQVLAKRSAVLASETANAIGSQLLKLCEQLGARAVGIYLSFGSEPVTDVFVIGAKAAGITLFAPRTGPESTMEFARLEGATESNKLGFLQPIGEVIQPAGLDLIIAPALSVDAFGNRLGRGGGFFDRYLDNFEGPVAAVVYEHEMVAELPSESHDRSVQYAVSPTGILALSPKR</sequence>
<dbReference type="InterPro" id="IPR024185">
    <property type="entry name" value="FTHF_cligase-like_sf"/>
</dbReference>
<evidence type="ECO:0000313" key="4">
    <source>
        <dbReference type="EMBL" id="CAB4619439.1"/>
    </source>
</evidence>
<dbReference type="NCBIfam" id="TIGR02727">
    <property type="entry name" value="MTHFS_bact"/>
    <property type="match status" value="1"/>
</dbReference>
<dbReference type="InterPro" id="IPR037171">
    <property type="entry name" value="NagB/RpiA_transferase-like"/>
</dbReference>
<dbReference type="AlphaFoldDB" id="A0A6J6I6E3"/>
<dbReference type="GO" id="GO:0035999">
    <property type="term" value="P:tetrahydrofolate interconversion"/>
    <property type="evidence" value="ECO:0007669"/>
    <property type="project" value="TreeGrafter"/>
</dbReference>
<evidence type="ECO:0000256" key="1">
    <source>
        <dbReference type="ARBA" id="ARBA00010638"/>
    </source>
</evidence>